<feature type="chain" id="PRO_5017075871" description="SGNH hydrolase-type esterase domain-containing protein" evidence="1">
    <location>
        <begin position="20"/>
        <end position="218"/>
    </location>
</feature>
<accession>A0A372NP65</accession>
<proteinExistence type="predicted"/>
<protein>
    <recommendedName>
        <fullName evidence="2">SGNH hydrolase-type esterase domain-containing protein</fullName>
    </recommendedName>
</protein>
<dbReference type="GO" id="GO:0016788">
    <property type="term" value="F:hydrolase activity, acting on ester bonds"/>
    <property type="evidence" value="ECO:0007669"/>
    <property type="project" value="UniProtKB-ARBA"/>
</dbReference>
<dbReference type="RefSeq" id="WP_117394119.1">
    <property type="nucleotide sequence ID" value="NZ_QWDC01000005.1"/>
</dbReference>
<evidence type="ECO:0000313" key="4">
    <source>
        <dbReference type="Proteomes" id="UP000264217"/>
    </source>
</evidence>
<dbReference type="InterPro" id="IPR013830">
    <property type="entry name" value="SGNH_hydro"/>
</dbReference>
<dbReference type="EMBL" id="QWDC01000005">
    <property type="protein sequence ID" value="RFZ90155.1"/>
    <property type="molecule type" value="Genomic_DNA"/>
</dbReference>
<evidence type="ECO:0000313" key="3">
    <source>
        <dbReference type="EMBL" id="RFZ90155.1"/>
    </source>
</evidence>
<dbReference type="Pfam" id="PF13472">
    <property type="entry name" value="Lipase_GDSL_2"/>
    <property type="match status" value="1"/>
</dbReference>
<evidence type="ECO:0000259" key="2">
    <source>
        <dbReference type="Pfam" id="PF13472"/>
    </source>
</evidence>
<keyword evidence="4" id="KW-1185">Reference proteome</keyword>
<dbReference type="AlphaFoldDB" id="A0A372NP65"/>
<comment type="caution">
    <text evidence="3">The sequence shown here is derived from an EMBL/GenBank/DDBJ whole genome shotgun (WGS) entry which is preliminary data.</text>
</comment>
<dbReference type="OrthoDB" id="9790057at2"/>
<keyword evidence="1" id="KW-0732">Signal</keyword>
<organism evidence="3 4">
    <name type="scientific">Mucilaginibacter conchicola</name>
    <dbReference type="NCBI Taxonomy" id="2303333"/>
    <lineage>
        <taxon>Bacteria</taxon>
        <taxon>Pseudomonadati</taxon>
        <taxon>Bacteroidota</taxon>
        <taxon>Sphingobacteriia</taxon>
        <taxon>Sphingobacteriales</taxon>
        <taxon>Sphingobacteriaceae</taxon>
        <taxon>Mucilaginibacter</taxon>
    </lineage>
</organism>
<dbReference type="InterPro" id="IPR036514">
    <property type="entry name" value="SGNH_hydro_sf"/>
</dbReference>
<evidence type="ECO:0000256" key="1">
    <source>
        <dbReference type="SAM" id="SignalP"/>
    </source>
</evidence>
<feature type="domain" description="SGNH hydrolase-type esterase" evidence="2">
    <location>
        <begin position="55"/>
        <end position="207"/>
    </location>
</feature>
<sequence>MKKIIILLVLAFAGLGAHAQKGFPFDNEIRDFKHQDSLKFPPKHGILFIGSSSIRKWTDLEQRFANKPIIRRGVGGCTIEQLVNYYTPYIMYPYQPRKIFIYAGENDIAEGKSGEFTARQFYQLWAMIKQNLPNAEIYFMSIKPSPSRAKYFPEVRRANTLVKSFLKGKRKSHYVDVASVILDAKTQQPDTSLFESDMLHLNTKGYDKWQAVLLPLVR</sequence>
<gene>
    <name evidence="3" type="ORF">D0C36_23225</name>
</gene>
<feature type="signal peptide" evidence="1">
    <location>
        <begin position="1"/>
        <end position="19"/>
    </location>
</feature>
<dbReference type="Gene3D" id="3.40.50.1110">
    <property type="entry name" value="SGNH hydrolase"/>
    <property type="match status" value="1"/>
</dbReference>
<dbReference type="SUPFAM" id="SSF52266">
    <property type="entry name" value="SGNH hydrolase"/>
    <property type="match status" value="1"/>
</dbReference>
<reference evidence="3 4" key="1">
    <citation type="submission" date="2018-08" db="EMBL/GenBank/DDBJ databases">
        <title>Mucilaginibacter sp. MYSH2.</title>
        <authorList>
            <person name="Seo T."/>
        </authorList>
    </citation>
    <scope>NUCLEOTIDE SEQUENCE [LARGE SCALE GENOMIC DNA]</scope>
    <source>
        <strain evidence="3 4">MYSH2</strain>
    </source>
</reference>
<dbReference type="Proteomes" id="UP000264217">
    <property type="component" value="Unassembled WGS sequence"/>
</dbReference>
<name>A0A372NP65_9SPHI</name>